<dbReference type="EMBL" id="FQ859183">
    <property type="protein sequence ID" value="CCB70034.1"/>
    <property type="molecule type" value="Genomic_DNA"/>
</dbReference>
<sequence length="207" mass="24820">MKNILSYLMLLFLIVSCKEKKIKLNTVVNYKVVSKSVLLKGWKTYNYNDVKINIPSNWKPNDIKDALLYTSLNKDGNDFYYVILNYNTSQINSINYLKEIFKEVSTKDLKFKYSLKKIAFKNTNKCYYLELFTNENNVKYKIYSLIYEEGNQIYDFSYKTLDDKKMNAQNYQTFFTILFSFEYKYDNIIDSEKFIIDDAKILKYEDL</sequence>
<dbReference type="PROSITE" id="PS51257">
    <property type="entry name" value="PROKAR_LIPOPROTEIN"/>
    <property type="match status" value="1"/>
</dbReference>
<gene>
    <name evidence="1" type="ordered locus">FBFL15_1994</name>
</gene>
<reference evidence="1 2" key="1">
    <citation type="journal article" date="2011" name="Appl. Environ. Microbiol.">
        <title>Complete genome sequence of the fish pathogen Flavobacterium branchiophilum.</title>
        <authorList>
            <consortium name="1:IP"/>
            <consortium name="Microbial Evolutionary Genomics,F-75015 Paris"/>
            <consortium name="France 2:CNRS"/>
            <consortium name="URA2171"/>
            <consortium name="F-75015 Paris,France 3:Unite de Virologie et Immunologie Mol."/>
            <consortium name="INRA,78352 Jouy en Josas Cedex"/>
            <consortium name="France. 4:Unite de Mathemathique"/>
            <consortium name="Informatique et Genome,INRA"/>
            <consortium name="78352 Jouy en Josas Cedex"/>
            <consortium name="France. 5:CEA/Genoscope"/>
            <consortium name="Evry"/>
            <consortium name="France"/>
            <person name="Touchon M."/>
            <person name="Barbier P."/>
            <person name="Bernardet J.F."/>
            <person name="Loux V."/>
            <person name="Vacherie B."/>
            <person name="Barbe V."/>
            <person name="Rocha E.P."/>
            <person name="Duchaud E."/>
        </authorList>
    </citation>
    <scope>NUCLEOTIDE SEQUENCE [LARGE SCALE GENOMIC DNA]</scope>
    <source>
        <strain evidence="1 2">FL-15</strain>
    </source>
</reference>
<keyword evidence="1" id="KW-0449">Lipoprotein</keyword>
<dbReference type="KEGG" id="fbr:FBFL15_1994"/>
<dbReference type="Proteomes" id="UP000009186">
    <property type="component" value="Chromosome"/>
</dbReference>
<accession>G2Z279</accession>
<proteinExistence type="predicted"/>
<evidence type="ECO:0000313" key="2">
    <source>
        <dbReference type="Proteomes" id="UP000009186"/>
    </source>
</evidence>
<protein>
    <submittedName>
        <fullName evidence="1">Probable lipoprotein</fullName>
    </submittedName>
</protein>
<name>G2Z279_FLABF</name>
<keyword evidence="2" id="KW-1185">Reference proteome</keyword>
<dbReference type="HOGENOM" id="CLU_1324763_0_0_10"/>
<dbReference type="eggNOG" id="ENOG5031SNG">
    <property type="taxonomic scope" value="Bacteria"/>
</dbReference>
<evidence type="ECO:0000313" key="1">
    <source>
        <dbReference type="EMBL" id="CCB70034.1"/>
    </source>
</evidence>
<dbReference type="AlphaFoldDB" id="G2Z279"/>
<organism evidence="1 2">
    <name type="scientific">Flavobacterium branchiophilum (strain FL-15)</name>
    <dbReference type="NCBI Taxonomy" id="1034807"/>
    <lineage>
        <taxon>Bacteria</taxon>
        <taxon>Pseudomonadati</taxon>
        <taxon>Bacteroidota</taxon>
        <taxon>Flavobacteriia</taxon>
        <taxon>Flavobacteriales</taxon>
        <taxon>Flavobacteriaceae</taxon>
        <taxon>Flavobacterium</taxon>
    </lineage>
</organism>
<dbReference type="RefSeq" id="WP_014084499.1">
    <property type="nucleotide sequence ID" value="NC_016001.1"/>
</dbReference>